<protein>
    <submittedName>
        <fullName evidence="3">Aste57867_11131 protein</fullName>
    </submittedName>
</protein>
<dbReference type="AlphaFoldDB" id="A0A485KS54"/>
<sequence length="940" mass="101721">MQSHMDENDHYMSSLTPDHVVDAKVQKLLDVFVASGAGEGAVLPGHVPHDQAPAMTNVEETAMPSHMENATSFKKHVNLLCQPQSGEAIKIHGMVSSTPHTDGKEVLAWVDRSDMLWMLNDDVSSEGMSNTMTVIPTCILDTNVETDSESAGAPTINADNDAPSVDDSTASLDGWNDQVVRSVAMESVNLSEATEQVEPRMLSSSSSQADDKSTVYELPMRQCSIVNDDESTTTNRRTNERGKKKLDKVKVPTIVVGGVTPASVMSIAQYLELTEIGHVIVANSMNELVALCENDLSSDIDLVCCVVMGEMDLAVPMLMQLIALVGLCVILVGGDPADDAKTNAEALECMEHGAIYFARAPPVDTSELYAQMRRFLDTSPQKFIIRHKRGVSLSYMYKALHRQSNGVKQFIQATITPTKEATAPTRRGWFGTQGLEHLAKQLSARRHLLLASNRPQLKCRLAIDSVPRVDMPRVDACGRAIGDGITELKTSVAHVPKGRHGKRQSDEEDELPGCIDSIEDDTGHSATAGPTIPSHGDSHNTSVTTFIDQQAVDSNASECPRWPCDDASDDATQDEAMESSQDDVVGDGSSTASLSTQHSMGQGKFVFLGSEAERNSTLRSSSSSQRQLGETVELRVPTAAPPRKPSDESDAESTVYEIPMWSATDKASPIVAKRRKKKKPGEPRIATIIVGGITPESAIPIAQYLDLAEIGQVIVAKTREEVVGLCAADDGIGAIDLVCFVVMANLDLAVPLLHELMDLIGSCIILIGGNPDEAATSAKVARDCMDQGALYFAPAPPVDLIELHRKMVHFLTTSPQKYIMRHRHGMSLSMMYKTLSRKSDGVKKYFQTKIHPSSTTKPTTAATPTRQGPWLENSETKQLPLQYLTKQLSARRTLLLASNATKSPTMDALSSAIANCGLTDDPKIATSAKTTKRPARRVST</sequence>
<feature type="region of interest" description="Disordered" evidence="1">
    <location>
        <begin position="492"/>
        <end position="541"/>
    </location>
</feature>
<reference evidence="2" key="2">
    <citation type="submission" date="2019-06" db="EMBL/GenBank/DDBJ databases">
        <title>Genomics analysis of Aphanomyces spp. identifies a new class of oomycete effector associated with host adaptation.</title>
        <authorList>
            <person name="Gaulin E."/>
        </authorList>
    </citation>
    <scope>NUCLEOTIDE SEQUENCE</scope>
    <source>
        <strain evidence="2">CBS 578.67</strain>
    </source>
</reference>
<gene>
    <name evidence="3" type="primary">Aste57867_11131</name>
    <name evidence="2" type="ORF">As57867_011089</name>
    <name evidence="3" type="ORF">ASTE57867_11131</name>
</gene>
<dbReference type="EMBL" id="CAADRA010005275">
    <property type="protein sequence ID" value="VFT87998.1"/>
    <property type="molecule type" value="Genomic_DNA"/>
</dbReference>
<feature type="region of interest" description="Disordered" evidence="1">
    <location>
        <begin position="554"/>
        <end position="598"/>
    </location>
</feature>
<evidence type="ECO:0000313" key="4">
    <source>
        <dbReference type="Proteomes" id="UP000332933"/>
    </source>
</evidence>
<dbReference type="EMBL" id="VJMH01005254">
    <property type="protein sequence ID" value="KAF0698243.1"/>
    <property type="molecule type" value="Genomic_DNA"/>
</dbReference>
<feature type="region of interest" description="Disordered" evidence="1">
    <location>
        <begin position="849"/>
        <end position="874"/>
    </location>
</feature>
<feature type="region of interest" description="Disordered" evidence="1">
    <location>
        <begin position="148"/>
        <end position="169"/>
    </location>
</feature>
<keyword evidence="4" id="KW-1185">Reference proteome</keyword>
<evidence type="ECO:0000313" key="2">
    <source>
        <dbReference type="EMBL" id="KAF0698243.1"/>
    </source>
</evidence>
<accession>A0A485KS54</accession>
<feature type="compositionally biased region" description="Acidic residues" evidence="1">
    <location>
        <begin position="566"/>
        <end position="585"/>
    </location>
</feature>
<evidence type="ECO:0000256" key="1">
    <source>
        <dbReference type="SAM" id="MobiDB-lite"/>
    </source>
</evidence>
<feature type="region of interest" description="Disordered" evidence="1">
    <location>
        <begin position="192"/>
        <end position="213"/>
    </location>
</feature>
<feature type="compositionally biased region" description="Low complexity" evidence="1">
    <location>
        <begin position="618"/>
        <end position="628"/>
    </location>
</feature>
<feature type="region of interest" description="Disordered" evidence="1">
    <location>
        <begin position="616"/>
        <end position="654"/>
    </location>
</feature>
<evidence type="ECO:0000313" key="3">
    <source>
        <dbReference type="EMBL" id="VFT87998.1"/>
    </source>
</evidence>
<reference evidence="3 4" key="1">
    <citation type="submission" date="2019-03" db="EMBL/GenBank/DDBJ databases">
        <authorList>
            <person name="Gaulin E."/>
            <person name="Dumas B."/>
        </authorList>
    </citation>
    <scope>NUCLEOTIDE SEQUENCE [LARGE SCALE GENOMIC DNA]</scope>
    <source>
        <strain evidence="3">CBS 568.67</strain>
    </source>
</reference>
<organism evidence="3 4">
    <name type="scientific">Aphanomyces stellatus</name>
    <dbReference type="NCBI Taxonomy" id="120398"/>
    <lineage>
        <taxon>Eukaryota</taxon>
        <taxon>Sar</taxon>
        <taxon>Stramenopiles</taxon>
        <taxon>Oomycota</taxon>
        <taxon>Saprolegniomycetes</taxon>
        <taxon>Saprolegniales</taxon>
        <taxon>Verrucalvaceae</taxon>
        <taxon>Aphanomyces</taxon>
    </lineage>
</organism>
<feature type="compositionally biased region" description="Low complexity" evidence="1">
    <location>
        <begin position="852"/>
        <end position="865"/>
    </location>
</feature>
<name>A0A485KS54_9STRA</name>
<dbReference type="Proteomes" id="UP000332933">
    <property type="component" value="Unassembled WGS sequence"/>
</dbReference>
<proteinExistence type="predicted"/>